<dbReference type="VEuPathDB" id="VectorBase:GMOY003099"/>
<organism evidence="1 2">
    <name type="scientific">Glossina morsitans morsitans</name>
    <name type="common">Savannah tsetse fly</name>
    <dbReference type="NCBI Taxonomy" id="37546"/>
    <lineage>
        <taxon>Eukaryota</taxon>
        <taxon>Metazoa</taxon>
        <taxon>Ecdysozoa</taxon>
        <taxon>Arthropoda</taxon>
        <taxon>Hexapoda</taxon>
        <taxon>Insecta</taxon>
        <taxon>Pterygota</taxon>
        <taxon>Neoptera</taxon>
        <taxon>Endopterygota</taxon>
        <taxon>Diptera</taxon>
        <taxon>Brachycera</taxon>
        <taxon>Muscomorpha</taxon>
        <taxon>Hippoboscoidea</taxon>
        <taxon>Glossinidae</taxon>
        <taxon>Glossina</taxon>
    </lineage>
</organism>
<evidence type="ECO:0000313" key="1">
    <source>
        <dbReference type="EnsemblMetazoa" id="GMOY003099-PA"/>
    </source>
</evidence>
<sequence>MKIHKMQNKLKRKDDQLKTIVKNNNNKSKNKNYTFIKIVNVCKHHIFVIMLIVSIKTTMIPMDDKEKFRQQFSYICLK</sequence>
<name>A0A1B0FH54_GLOMM</name>
<dbReference type="EMBL" id="CCAG010014141">
    <property type="status" value="NOT_ANNOTATED_CDS"/>
    <property type="molecule type" value="Genomic_DNA"/>
</dbReference>
<protein>
    <submittedName>
        <fullName evidence="1">Uncharacterized protein</fullName>
    </submittedName>
</protein>
<evidence type="ECO:0000313" key="2">
    <source>
        <dbReference type="Proteomes" id="UP000092444"/>
    </source>
</evidence>
<proteinExistence type="predicted"/>
<dbReference type="Proteomes" id="UP000092444">
    <property type="component" value="Unassembled WGS sequence"/>
</dbReference>
<accession>A0A1B0FH54</accession>
<dbReference type="AlphaFoldDB" id="A0A1B0FH54"/>
<dbReference type="EnsemblMetazoa" id="GMOY003099-RA">
    <property type="protein sequence ID" value="GMOY003099-PA"/>
    <property type="gene ID" value="GMOY003099"/>
</dbReference>
<keyword evidence="2" id="KW-1185">Reference proteome</keyword>
<reference evidence="1" key="1">
    <citation type="submission" date="2020-05" db="UniProtKB">
        <authorList>
            <consortium name="EnsemblMetazoa"/>
        </authorList>
    </citation>
    <scope>IDENTIFICATION</scope>
    <source>
        <strain evidence="1">Yale</strain>
    </source>
</reference>